<evidence type="ECO:0000256" key="7">
    <source>
        <dbReference type="SAM" id="MobiDB-lite"/>
    </source>
</evidence>
<organism evidence="10 11">
    <name type="scientific">Halorubrum sodomense</name>
    <dbReference type="NCBI Taxonomy" id="35743"/>
    <lineage>
        <taxon>Archaea</taxon>
        <taxon>Methanobacteriati</taxon>
        <taxon>Methanobacteriota</taxon>
        <taxon>Stenosarchaea group</taxon>
        <taxon>Halobacteria</taxon>
        <taxon>Halobacteriales</taxon>
        <taxon>Haloferacaceae</taxon>
        <taxon>Halorubrum</taxon>
    </lineage>
</organism>
<dbReference type="Gene3D" id="3.30.450.20">
    <property type="entry name" value="PAS domain"/>
    <property type="match status" value="1"/>
</dbReference>
<reference evidence="11" key="1">
    <citation type="submission" date="2016-10" db="EMBL/GenBank/DDBJ databases">
        <authorList>
            <person name="Varghese N."/>
            <person name="Submissions S."/>
        </authorList>
    </citation>
    <scope>NUCLEOTIDE SEQUENCE [LARGE SCALE GENOMIC DNA]</scope>
    <source>
        <strain evidence="11">RD 26</strain>
    </source>
</reference>
<feature type="domain" description="Histidine kinase" evidence="8">
    <location>
        <begin position="165"/>
        <end position="356"/>
    </location>
</feature>
<proteinExistence type="predicted"/>
<dbReference type="Pfam" id="PF02518">
    <property type="entry name" value="HATPase_c"/>
    <property type="match status" value="1"/>
</dbReference>
<evidence type="ECO:0000313" key="11">
    <source>
        <dbReference type="Proteomes" id="UP000198932"/>
    </source>
</evidence>
<evidence type="ECO:0000259" key="9">
    <source>
        <dbReference type="PROSITE" id="PS50112"/>
    </source>
</evidence>
<dbReference type="NCBIfam" id="TIGR00229">
    <property type="entry name" value="sensory_box"/>
    <property type="match status" value="1"/>
</dbReference>
<evidence type="ECO:0000256" key="3">
    <source>
        <dbReference type="ARBA" id="ARBA00022553"/>
    </source>
</evidence>
<dbReference type="InterPro" id="IPR036890">
    <property type="entry name" value="HATPase_C_sf"/>
</dbReference>
<dbReference type="SMART" id="SM00388">
    <property type="entry name" value="HisKA"/>
    <property type="match status" value="1"/>
</dbReference>
<dbReference type="PANTHER" id="PTHR43711:SF1">
    <property type="entry name" value="HISTIDINE KINASE 1"/>
    <property type="match status" value="1"/>
</dbReference>
<keyword evidence="4" id="KW-0808">Transferase</keyword>
<dbReference type="PRINTS" id="PR00344">
    <property type="entry name" value="BCTRLSENSOR"/>
</dbReference>
<dbReference type="InterPro" id="IPR050736">
    <property type="entry name" value="Sensor_HK_Regulatory"/>
</dbReference>
<feature type="compositionally biased region" description="Gly residues" evidence="7">
    <location>
        <begin position="8"/>
        <end position="19"/>
    </location>
</feature>
<dbReference type="EC" id="2.7.13.3" evidence="2"/>
<dbReference type="PROSITE" id="PS50112">
    <property type="entry name" value="PAS"/>
    <property type="match status" value="1"/>
</dbReference>
<dbReference type="Proteomes" id="UP000198932">
    <property type="component" value="Unassembled WGS sequence"/>
</dbReference>
<dbReference type="EMBL" id="FOYN01000004">
    <property type="protein sequence ID" value="SFR55684.1"/>
    <property type="molecule type" value="Genomic_DNA"/>
</dbReference>
<dbReference type="CDD" id="cd00130">
    <property type="entry name" value="PAS"/>
    <property type="match status" value="1"/>
</dbReference>
<dbReference type="Gene3D" id="1.10.287.130">
    <property type="match status" value="1"/>
</dbReference>
<keyword evidence="5" id="KW-0418">Kinase</keyword>
<dbReference type="InterPro" id="IPR036097">
    <property type="entry name" value="HisK_dim/P_sf"/>
</dbReference>
<dbReference type="OrthoDB" id="8127at2157"/>
<keyword evidence="3" id="KW-0597">Phosphoprotein</keyword>
<dbReference type="SUPFAM" id="SSF55785">
    <property type="entry name" value="PYP-like sensor domain (PAS domain)"/>
    <property type="match status" value="1"/>
</dbReference>
<accession>A0A1I6HMN7</accession>
<keyword evidence="6" id="KW-0902">Two-component regulatory system</keyword>
<protein>
    <recommendedName>
        <fullName evidence="2">histidine kinase</fullName>
        <ecNumber evidence="2">2.7.13.3</ecNumber>
    </recommendedName>
</protein>
<dbReference type="PROSITE" id="PS50109">
    <property type="entry name" value="HIS_KIN"/>
    <property type="match status" value="1"/>
</dbReference>
<dbReference type="InterPro" id="IPR004358">
    <property type="entry name" value="Sig_transdc_His_kin-like_C"/>
</dbReference>
<dbReference type="STRING" id="35743.SAMN04487937_2751"/>
<dbReference type="Pfam" id="PF13426">
    <property type="entry name" value="PAS_9"/>
    <property type="match status" value="1"/>
</dbReference>
<feature type="domain" description="PAS" evidence="9">
    <location>
        <begin position="24"/>
        <end position="94"/>
    </location>
</feature>
<dbReference type="InterPro" id="IPR000014">
    <property type="entry name" value="PAS"/>
</dbReference>
<gene>
    <name evidence="10" type="ORF">SAMN04487937_2751</name>
</gene>
<dbReference type="SUPFAM" id="SSF55874">
    <property type="entry name" value="ATPase domain of HSP90 chaperone/DNA topoisomerase II/histidine kinase"/>
    <property type="match status" value="1"/>
</dbReference>
<evidence type="ECO:0000256" key="5">
    <source>
        <dbReference type="ARBA" id="ARBA00022777"/>
    </source>
</evidence>
<dbReference type="InterPro" id="IPR035965">
    <property type="entry name" value="PAS-like_dom_sf"/>
</dbReference>
<dbReference type="SUPFAM" id="SSF47384">
    <property type="entry name" value="Homodimeric domain of signal transducing histidine kinase"/>
    <property type="match status" value="1"/>
</dbReference>
<dbReference type="RefSeq" id="WP_092923463.1">
    <property type="nucleotide sequence ID" value="NZ_FOYN01000004.1"/>
</dbReference>
<dbReference type="Gene3D" id="3.30.565.10">
    <property type="entry name" value="Histidine kinase-like ATPase, C-terminal domain"/>
    <property type="match status" value="1"/>
</dbReference>
<evidence type="ECO:0000256" key="6">
    <source>
        <dbReference type="ARBA" id="ARBA00023012"/>
    </source>
</evidence>
<dbReference type="SMART" id="SM00387">
    <property type="entry name" value="HATPase_c"/>
    <property type="match status" value="1"/>
</dbReference>
<dbReference type="AlphaFoldDB" id="A0A1I6HMN7"/>
<evidence type="ECO:0000259" key="8">
    <source>
        <dbReference type="PROSITE" id="PS50109"/>
    </source>
</evidence>
<keyword evidence="11" id="KW-1185">Reference proteome</keyword>
<dbReference type="InterPro" id="IPR005467">
    <property type="entry name" value="His_kinase_dom"/>
</dbReference>
<feature type="region of interest" description="Disordered" evidence="7">
    <location>
        <begin position="1"/>
        <end position="23"/>
    </location>
</feature>
<evidence type="ECO:0000256" key="2">
    <source>
        <dbReference type="ARBA" id="ARBA00012438"/>
    </source>
</evidence>
<evidence type="ECO:0000256" key="1">
    <source>
        <dbReference type="ARBA" id="ARBA00000085"/>
    </source>
</evidence>
<dbReference type="InterPro" id="IPR003594">
    <property type="entry name" value="HATPase_dom"/>
</dbReference>
<dbReference type="Pfam" id="PF00512">
    <property type="entry name" value="HisKA"/>
    <property type="match status" value="1"/>
</dbReference>
<evidence type="ECO:0000256" key="4">
    <source>
        <dbReference type="ARBA" id="ARBA00022679"/>
    </source>
</evidence>
<comment type="catalytic activity">
    <reaction evidence="1">
        <text>ATP + protein L-histidine = ADP + protein N-phospho-L-histidine.</text>
        <dbReference type="EC" id="2.7.13.3"/>
    </reaction>
</comment>
<dbReference type="SMART" id="SM00091">
    <property type="entry name" value="PAS"/>
    <property type="match status" value="1"/>
</dbReference>
<dbReference type="InterPro" id="IPR003661">
    <property type="entry name" value="HisK_dim/P_dom"/>
</dbReference>
<evidence type="ECO:0000313" key="10">
    <source>
        <dbReference type="EMBL" id="SFR55684.1"/>
    </source>
</evidence>
<dbReference type="GO" id="GO:0000155">
    <property type="term" value="F:phosphorelay sensor kinase activity"/>
    <property type="evidence" value="ECO:0007669"/>
    <property type="project" value="InterPro"/>
</dbReference>
<name>A0A1I6HMN7_HALSD</name>
<sequence>MGNESTDGGEGIEASGTGGDPASVEERYQKVFEYNNDAVMIVDFETESFVDVNPRACELLGYSREELLSMDPEDIHPDDIDRVREEFISQVKSEGTGFTDDLTCLTKDGEKVPTEVSGAALESTAGAADAEPRRMIAMLRDISGRVQTRRRLEQKVERLDRFAGIVSHDLQNPLSIIQGHAELARQTGDSEHFDAVEDAADRMEEMLSELLQLTREGDLIHEREDVDLDAIARNVWADCDMAPASLEVESSTTLRADRDRLHELLVNLFENARDHGGPSVTVRVGVLDGPELNGFYVADDGAGVPTDDEDDVFEWGHTTTGDGTGFGLAIVAEIAEAHGWEIGVEESADGGARFEIDGIDR</sequence>
<dbReference type="CDD" id="cd00082">
    <property type="entry name" value="HisKA"/>
    <property type="match status" value="1"/>
</dbReference>
<dbReference type="PANTHER" id="PTHR43711">
    <property type="entry name" value="TWO-COMPONENT HISTIDINE KINASE"/>
    <property type="match status" value="1"/>
</dbReference>